<evidence type="ECO:0000313" key="4">
    <source>
        <dbReference type="EMBL" id="CAB4888582.1"/>
    </source>
</evidence>
<dbReference type="EMBL" id="CAFBMH010000001">
    <property type="protein sequence ID" value="CAB4888582.1"/>
    <property type="molecule type" value="Genomic_DNA"/>
</dbReference>
<keyword evidence="1" id="KW-0812">Transmembrane</keyword>
<evidence type="ECO:0000313" key="3">
    <source>
        <dbReference type="EMBL" id="CAB4813080.1"/>
    </source>
</evidence>
<gene>
    <name evidence="2" type="ORF">UFOPK2754_00397</name>
    <name evidence="3" type="ORF">UFOPK3139_00139</name>
    <name evidence="4" type="ORF">UFOPK3543_00045</name>
    <name evidence="5" type="ORF">UFOPK3967_00196</name>
</gene>
<evidence type="ECO:0000313" key="2">
    <source>
        <dbReference type="EMBL" id="CAB4729781.1"/>
    </source>
</evidence>
<evidence type="ECO:0000256" key="1">
    <source>
        <dbReference type="SAM" id="Phobius"/>
    </source>
</evidence>
<accession>A0A6J7MKW5</accession>
<keyword evidence="1" id="KW-0472">Membrane</keyword>
<evidence type="ECO:0000313" key="5">
    <source>
        <dbReference type="EMBL" id="CAB4978394.1"/>
    </source>
</evidence>
<reference evidence="5" key="1">
    <citation type="submission" date="2020-05" db="EMBL/GenBank/DDBJ databases">
        <authorList>
            <person name="Chiriac C."/>
            <person name="Salcher M."/>
            <person name="Ghai R."/>
            <person name="Kavagutti S V."/>
        </authorList>
    </citation>
    <scope>NUCLEOTIDE SEQUENCE</scope>
</reference>
<dbReference type="EMBL" id="CAEZYR010000008">
    <property type="protein sequence ID" value="CAB4729781.1"/>
    <property type="molecule type" value="Genomic_DNA"/>
</dbReference>
<dbReference type="AlphaFoldDB" id="A0A6J7MKW5"/>
<proteinExistence type="predicted"/>
<feature type="transmembrane region" description="Helical" evidence="1">
    <location>
        <begin position="20"/>
        <end position="37"/>
    </location>
</feature>
<organism evidence="5">
    <name type="scientific">freshwater metagenome</name>
    <dbReference type="NCBI Taxonomy" id="449393"/>
    <lineage>
        <taxon>unclassified sequences</taxon>
        <taxon>metagenomes</taxon>
        <taxon>ecological metagenomes</taxon>
    </lineage>
</organism>
<name>A0A6J7MKW5_9ZZZZ</name>
<protein>
    <submittedName>
        <fullName evidence="5">Unannotated protein</fullName>
    </submittedName>
</protein>
<keyword evidence="1" id="KW-1133">Transmembrane helix</keyword>
<dbReference type="EMBL" id="CAFBOS010000006">
    <property type="protein sequence ID" value="CAB4978394.1"/>
    <property type="molecule type" value="Genomic_DNA"/>
</dbReference>
<dbReference type="EMBL" id="CAFABA010000003">
    <property type="protein sequence ID" value="CAB4813080.1"/>
    <property type="molecule type" value="Genomic_DNA"/>
</dbReference>
<feature type="transmembrane region" description="Helical" evidence="1">
    <location>
        <begin position="43"/>
        <end position="61"/>
    </location>
</feature>
<sequence length="63" mass="6963">MKLPESRHDRRVRDEALVRLGKRVAIVGVPTLLVGSLTHALGVPWWMVLIAALVIVCFGVFEA</sequence>